<dbReference type="RefSeq" id="WP_153347898.1">
    <property type="nucleotide sequence ID" value="NZ_WEGI01000014.1"/>
</dbReference>
<dbReference type="Proteomes" id="UP000431401">
    <property type="component" value="Unassembled WGS sequence"/>
</dbReference>
<dbReference type="Pfam" id="PF05331">
    <property type="entry name" value="DUF742"/>
    <property type="match status" value="1"/>
</dbReference>
<evidence type="ECO:0000313" key="2">
    <source>
        <dbReference type="Proteomes" id="UP000431401"/>
    </source>
</evidence>
<sequence>MKHDDTSWFDEDAPLLRPYAVTRGRTVGAGHELDMLTLVVCAPRAPRLRRTEPEYTDIMRLCQVPQSVAEVSAVLHLPLAVTKILVGDLIGEGYLDFRAPMQTDIGPNDVNLLRAVLDGIRRL</sequence>
<protein>
    <recommendedName>
        <fullName evidence="3">DUF742 domain-containing protein</fullName>
    </recommendedName>
</protein>
<accession>A0A7K0DZG0</accession>
<organism evidence="1 2">
    <name type="scientific">Nocardia aurantia</name>
    <dbReference type="NCBI Taxonomy" id="2585199"/>
    <lineage>
        <taxon>Bacteria</taxon>
        <taxon>Bacillati</taxon>
        <taxon>Actinomycetota</taxon>
        <taxon>Actinomycetes</taxon>
        <taxon>Mycobacteriales</taxon>
        <taxon>Nocardiaceae</taxon>
        <taxon>Nocardia</taxon>
    </lineage>
</organism>
<reference evidence="1 2" key="1">
    <citation type="submission" date="2019-10" db="EMBL/GenBank/DDBJ databases">
        <title>Nocardia macrotermitis sp. nov. and Nocardia aurantia sp. nov., isolated from the gut of fungus growing-termite Macrotermes natalensis.</title>
        <authorList>
            <person name="Benndorf R."/>
            <person name="Schwitalla J."/>
            <person name="Martin K."/>
            <person name="De Beer W."/>
            <person name="Kaster A.-K."/>
            <person name="Vollmers J."/>
            <person name="Poulsen M."/>
            <person name="Beemelmanns C."/>
        </authorList>
    </citation>
    <scope>NUCLEOTIDE SEQUENCE [LARGE SCALE GENOMIC DNA]</scope>
    <source>
        <strain evidence="1 2">RB56</strain>
    </source>
</reference>
<dbReference type="InterPro" id="IPR007995">
    <property type="entry name" value="DUF742"/>
</dbReference>
<proteinExistence type="predicted"/>
<dbReference type="EMBL" id="WEGI01000014">
    <property type="protein sequence ID" value="MQY30662.1"/>
    <property type="molecule type" value="Genomic_DNA"/>
</dbReference>
<evidence type="ECO:0008006" key="3">
    <source>
        <dbReference type="Google" id="ProtNLM"/>
    </source>
</evidence>
<dbReference type="PANTHER" id="PTHR36221">
    <property type="entry name" value="DUF742 DOMAIN-CONTAINING PROTEIN"/>
    <property type="match status" value="1"/>
</dbReference>
<gene>
    <name evidence="1" type="ORF">NRB56_62640</name>
</gene>
<dbReference type="OrthoDB" id="4244884at2"/>
<keyword evidence="2" id="KW-1185">Reference proteome</keyword>
<comment type="caution">
    <text evidence="1">The sequence shown here is derived from an EMBL/GenBank/DDBJ whole genome shotgun (WGS) entry which is preliminary data.</text>
</comment>
<evidence type="ECO:0000313" key="1">
    <source>
        <dbReference type="EMBL" id="MQY30662.1"/>
    </source>
</evidence>
<dbReference type="AlphaFoldDB" id="A0A7K0DZG0"/>
<dbReference type="PANTHER" id="PTHR36221:SF1">
    <property type="entry name" value="DUF742 DOMAIN-CONTAINING PROTEIN"/>
    <property type="match status" value="1"/>
</dbReference>
<name>A0A7K0DZG0_9NOCA</name>